<keyword evidence="2" id="KW-0282">Flagellum</keyword>
<proteinExistence type="predicted"/>
<keyword evidence="3" id="KW-1185">Reference proteome</keyword>
<feature type="region of interest" description="Disordered" evidence="1">
    <location>
        <begin position="1"/>
        <end position="60"/>
    </location>
</feature>
<feature type="compositionally biased region" description="Polar residues" evidence="1">
    <location>
        <begin position="33"/>
        <end position="48"/>
    </location>
</feature>
<keyword evidence="2" id="KW-0966">Cell projection</keyword>
<evidence type="ECO:0000256" key="1">
    <source>
        <dbReference type="SAM" id="MobiDB-lite"/>
    </source>
</evidence>
<protein>
    <submittedName>
        <fullName evidence="2">Flagellar protein FlaG</fullName>
    </submittedName>
</protein>
<name>A0ABW2V969_9BACL</name>
<evidence type="ECO:0000313" key="2">
    <source>
        <dbReference type="EMBL" id="MFC7751449.1"/>
    </source>
</evidence>
<dbReference type="InterPro" id="IPR035924">
    <property type="entry name" value="FlaG-like_sf"/>
</dbReference>
<dbReference type="RefSeq" id="WP_138790428.1">
    <property type="nucleotide sequence ID" value="NZ_JBHTGQ010000043.1"/>
</dbReference>
<dbReference type="Gene3D" id="3.30.160.170">
    <property type="entry name" value="FlaG-like"/>
    <property type="match status" value="1"/>
</dbReference>
<dbReference type="SUPFAM" id="SSF160214">
    <property type="entry name" value="FlaG-like"/>
    <property type="match status" value="1"/>
</dbReference>
<dbReference type="PANTHER" id="PTHR37166:SF1">
    <property type="entry name" value="PROTEIN FLAG"/>
    <property type="match status" value="1"/>
</dbReference>
<dbReference type="EMBL" id="JBHTGQ010000043">
    <property type="protein sequence ID" value="MFC7751449.1"/>
    <property type="molecule type" value="Genomic_DNA"/>
</dbReference>
<dbReference type="Proteomes" id="UP001596528">
    <property type="component" value="Unassembled WGS sequence"/>
</dbReference>
<reference evidence="3" key="1">
    <citation type="journal article" date="2019" name="Int. J. Syst. Evol. Microbiol.">
        <title>The Global Catalogue of Microorganisms (GCM) 10K type strain sequencing project: providing services to taxonomists for standard genome sequencing and annotation.</title>
        <authorList>
            <consortium name="The Broad Institute Genomics Platform"/>
            <consortium name="The Broad Institute Genome Sequencing Center for Infectious Disease"/>
            <person name="Wu L."/>
            <person name="Ma J."/>
        </authorList>
    </citation>
    <scope>NUCLEOTIDE SEQUENCE [LARGE SCALE GENOMIC DNA]</scope>
    <source>
        <strain evidence="3">JCM 18657</strain>
    </source>
</reference>
<feature type="compositionally biased region" description="Basic and acidic residues" evidence="1">
    <location>
        <begin position="16"/>
        <end position="25"/>
    </location>
</feature>
<organism evidence="2 3">
    <name type="scientific">Paenibacillus thermoaerophilus</name>
    <dbReference type="NCBI Taxonomy" id="1215385"/>
    <lineage>
        <taxon>Bacteria</taxon>
        <taxon>Bacillati</taxon>
        <taxon>Bacillota</taxon>
        <taxon>Bacilli</taxon>
        <taxon>Bacillales</taxon>
        <taxon>Paenibacillaceae</taxon>
        <taxon>Paenibacillus</taxon>
    </lineage>
</organism>
<dbReference type="InterPro" id="IPR005186">
    <property type="entry name" value="FlaG"/>
</dbReference>
<sequence length="135" mass="14857">MSSIHSTGGVAGAKAADFERAERVSKAAPVQTDRGQTNEEQSSLNAKQLKQAEQKGEHLSVGQEHLVKAIEKAIEAVKGHLTSLDFSIHDQTKEIMVKVKDKETGEIIREIPPEKTLDLLAKLQEMAGLFVDERR</sequence>
<gene>
    <name evidence="2" type="ORF">ACFQWB_16130</name>
</gene>
<dbReference type="Pfam" id="PF03646">
    <property type="entry name" value="FlaG"/>
    <property type="match status" value="1"/>
</dbReference>
<evidence type="ECO:0000313" key="3">
    <source>
        <dbReference type="Proteomes" id="UP001596528"/>
    </source>
</evidence>
<dbReference type="PANTHER" id="PTHR37166">
    <property type="entry name" value="PROTEIN FLAG"/>
    <property type="match status" value="1"/>
</dbReference>
<accession>A0ABW2V969</accession>
<keyword evidence="2" id="KW-0969">Cilium</keyword>
<comment type="caution">
    <text evidence="2">The sequence shown here is derived from an EMBL/GenBank/DDBJ whole genome shotgun (WGS) entry which is preliminary data.</text>
</comment>